<name>A0A073IKV1_9RHOB</name>
<dbReference type="Proteomes" id="UP000027734">
    <property type="component" value="Unassembled WGS sequence"/>
</dbReference>
<dbReference type="RefSeq" id="WP_025058760.1">
    <property type="nucleotide sequence ID" value="NZ_JAMC01000001.1"/>
</dbReference>
<accession>A0A073IKV1</accession>
<organism evidence="1 2">
    <name type="scientific">Sulfitobacter donghicola DSW-25 = KCTC 12864 = JCM 14565</name>
    <dbReference type="NCBI Taxonomy" id="1300350"/>
    <lineage>
        <taxon>Bacteria</taxon>
        <taxon>Pseudomonadati</taxon>
        <taxon>Pseudomonadota</taxon>
        <taxon>Alphaproteobacteria</taxon>
        <taxon>Rhodobacterales</taxon>
        <taxon>Roseobacteraceae</taxon>
        <taxon>Sulfitobacter</taxon>
    </lineage>
</organism>
<dbReference type="OrthoDB" id="7725299at2"/>
<comment type="caution">
    <text evidence="1">The sequence shown here is derived from an EMBL/GenBank/DDBJ whole genome shotgun (WGS) entry which is preliminary data.</text>
</comment>
<evidence type="ECO:0000313" key="2">
    <source>
        <dbReference type="Proteomes" id="UP000027734"/>
    </source>
</evidence>
<keyword evidence="2" id="KW-1185">Reference proteome</keyword>
<proteinExistence type="predicted"/>
<protein>
    <submittedName>
        <fullName evidence="1">Uncharacterized protein</fullName>
    </submittedName>
</protein>
<dbReference type="AlphaFoldDB" id="A0A073IKV1"/>
<sequence>MSTPADITQLLANAEAVANDPNADAQEIETIAVETVSAFEARQQHQFARGPFFVKLRNKLAAEGHADLAQTVFHYYLAANVLKHGDGKSYRELEKLSDQPFTLQDEEGKALIDVTTEGFLTSLVEALRKAHQFLETT</sequence>
<evidence type="ECO:0000313" key="1">
    <source>
        <dbReference type="EMBL" id="KEJ90394.1"/>
    </source>
</evidence>
<gene>
    <name evidence="1" type="ORF">DSW25_00285</name>
</gene>
<dbReference type="eggNOG" id="ENOG5031TMH">
    <property type="taxonomic scope" value="Bacteria"/>
</dbReference>
<reference evidence="1 2" key="1">
    <citation type="submission" date="2014-01" db="EMBL/GenBank/DDBJ databases">
        <title>Sulfitobacter donghicola JCM 14565 Genome Sequencing.</title>
        <authorList>
            <person name="Lai Q."/>
            <person name="Hong Z."/>
        </authorList>
    </citation>
    <scope>NUCLEOTIDE SEQUENCE [LARGE SCALE GENOMIC DNA]</scope>
    <source>
        <strain evidence="1 2">JCM 14565</strain>
    </source>
</reference>
<dbReference type="EMBL" id="JAMC01000001">
    <property type="protein sequence ID" value="KEJ90394.1"/>
    <property type="molecule type" value="Genomic_DNA"/>
</dbReference>